<dbReference type="STRING" id="572480.Arnit_0101"/>
<dbReference type="RefSeq" id="WP_013133915.1">
    <property type="nucleotide sequence ID" value="NC_014166.1"/>
</dbReference>
<accession>D5V3Q9</accession>
<organism evidence="2 3">
    <name type="scientific">Arcobacter nitrofigilis (strain ATCC 33309 / DSM 7299 / CCUG 15893 / LMG 7604 / NCTC 12251 / CI)</name>
    <name type="common">Campylobacter nitrofigilis</name>
    <dbReference type="NCBI Taxonomy" id="572480"/>
    <lineage>
        <taxon>Bacteria</taxon>
        <taxon>Pseudomonadati</taxon>
        <taxon>Campylobacterota</taxon>
        <taxon>Epsilonproteobacteria</taxon>
        <taxon>Campylobacterales</taxon>
        <taxon>Arcobacteraceae</taxon>
        <taxon>Arcobacter</taxon>
    </lineage>
</organism>
<evidence type="ECO:0000313" key="2">
    <source>
        <dbReference type="EMBL" id="ADG91770.1"/>
    </source>
</evidence>
<evidence type="ECO:0000313" key="3">
    <source>
        <dbReference type="Proteomes" id="UP000000939"/>
    </source>
</evidence>
<keyword evidence="1" id="KW-0472">Membrane</keyword>
<keyword evidence="1" id="KW-0812">Transmembrane</keyword>
<gene>
    <name evidence="2" type="ordered locus">Arnit_0101</name>
</gene>
<evidence type="ECO:0000256" key="1">
    <source>
        <dbReference type="SAM" id="Phobius"/>
    </source>
</evidence>
<dbReference type="Proteomes" id="UP000000939">
    <property type="component" value="Chromosome"/>
</dbReference>
<feature type="transmembrane region" description="Helical" evidence="1">
    <location>
        <begin position="6"/>
        <end position="26"/>
    </location>
</feature>
<proteinExistence type="predicted"/>
<dbReference type="eggNOG" id="COG3743">
    <property type="taxonomic scope" value="Bacteria"/>
</dbReference>
<reference evidence="2 3" key="1">
    <citation type="journal article" date="2010" name="Stand. Genomic Sci.">
        <title>Complete genome sequence of Arcobacter nitrofigilis type strain (CI).</title>
        <authorList>
            <person name="Pati A."/>
            <person name="Gronow S."/>
            <person name="Lapidus A."/>
            <person name="Copeland A."/>
            <person name="Glavina Del Rio T."/>
            <person name="Nolan M."/>
            <person name="Lucas S."/>
            <person name="Tice H."/>
            <person name="Cheng J.F."/>
            <person name="Han C."/>
            <person name="Chertkov O."/>
            <person name="Bruce D."/>
            <person name="Tapia R."/>
            <person name="Goodwin L."/>
            <person name="Pitluck S."/>
            <person name="Liolios K."/>
            <person name="Ivanova N."/>
            <person name="Mavromatis K."/>
            <person name="Chen A."/>
            <person name="Palaniappan K."/>
            <person name="Land M."/>
            <person name="Hauser L."/>
            <person name="Chang Y.J."/>
            <person name="Jeffries C.D."/>
            <person name="Detter J.C."/>
            <person name="Rohde M."/>
            <person name="Goker M."/>
            <person name="Bristow J."/>
            <person name="Eisen J.A."/>
            <person name="Markowitz V."/>
            <person name="Hugenholtz P."/>
            <person name="Klenk H.P."/>
            <person name="Kyrpides N.C."/>
        </authorList>
    </citation>
    <scope>NUCLEOTIDE SEQUENCE [LARGE SCALE GENOMIC DNA]</scope>
    <source>
        <strain evidence="3">ATCC 33309 / DSM 7299 / CCUG 15893 / LMG 7604 / NCTC 12251 / CI</strain>
    </source>
</reference>
<name>D5V3Q9_ARCNC</name>
<dbReference type="Gene3D" id="1.10.150.20">
    <property type="entry name" value="5' to 3' exonuclease, C-terminal subdomain"/>
    <property type="match status" value="1"/>
</dbReference>
<keyword evidence="1" id="KW-1133">Transmembrane helix</keyword>
<dbReference type="EMBL" id="CP001999">
    <property type="protein sequence ID" value="ADG91770.1"/>
    <property type="molecule type" value="Genomic_DNA"/>
</dbReference>
<dbReference type="OrthoDB" id="9807941at2"/>
<dbReference type="AlphaFoldDB" id="D5V3Q9"/>
<keyword evidence="3" id="KW-1185">Reference proteome</keyword>
<dbReference type="HOGENOM" id="CLU_1944239_0_0_7"/>
<protein>
    <submittedName>
        <fullName evidence="2">Uncharacterized protein</fullName>
    </submittedName>
</protein>
<dbReference type="KEGG" id="ant:Arnit_0101"/>
<sequence>MLIIASKIVFWLIAVAIIAMYIGFLIGKLRYKKRQVSYEINPILRKPGNIYNKPFILGNPRPTGKDDLKAIEGIDHQMENKLNALGIFHIEQIAKWSEKNIDWIEEYFSIDNRVSEEQWVEKAKVIIKR</sequence>